<keyword evidence="2" id="KW-1185">Reference proteome</keyword>
<sequence length="261" mass="28319">MDILRPSRQWQQESETLSNHDAEDGAITVLGISGGTENGSADAMTAAQRGHPSCLTEMAAPVVSTSFVAFFQDIHPYLSLYLWALSLVHFSLHRRTPIFLSISSPLLSSSTNTAQIEAGNRDDILYISESETLSNHDAEDGAIAVLGISGGTENDSAEALTAAQHGHPSCLTAMATAVASTSFVPFFQDIHPYLSLCLWALSLLHFSLHRRTPIFLSISSPLLSSSTNTAQIEAGSRDDILYILNRYFICVYSIPFYCGED</sequence>
<comment type="caution">
    <text evidence="1">The sequence shown here is derived from an EMBL/GenBank/DDBJ whole genome shotgun (WGS) entry which is preliminary data.</text>
</comment>
<gene>
    <name evidence="1" type="ORF">PIB30_077770</name>
</gene>
<protein>
    <submittedName>
        <fullName evidence="1">Uncharacterized protein</fullName>
    </submittedName>
</protein>
<evidence type="ECO:0000313" key="1">
    <source>
        <dbReference type="EMBL" id="MED6187576.1"/>
    </source>
</evidence>
<reference evidence="1 2" key="1">
    <citation type="journal article" date="2023" name="Plants (Basel)">
        <title>Bridging the Gap: Combining Genomics and Transcriptomics Approaches to Understand Stylosanthes scabra, an Orphan Legume from the Brazilian Caatinga.</title>
        <authorList>
            <person name="Ferreira-Neto J.R.C."/>
            <person name="da Silva M.D."/>
            <person name="Binneck E."/>
            <person name="de Melo N.F."/>
            <person name="da Silva R.H."/>
            <person name="de Melo A.L.T.M."/>
            <person name="Pandolfi V."/>
            <person name="Bustamante F.O."/>
            <person name="Brasileiro-Vidal A.C."/>
            <person name="Benko-Iseppon A.M."/>
        </authorList>
    </citation>
    <scope>NUCLEOTIDE SEQUENCE [LARGE SCALE GENOMIC DNA]</scope>
    <source>
        <tissue evidence="1">Leaves</tissue>
    </source>
</reference>
<evidence type="ECO:0000313" key="2">
    <source>
        <dbReference type="Proteomes" id="UP001341840"/>
    </source>
</evidence>
<proteinExistence type="predicted"/>
<dbReference type="EMBL" id="JASCZI010182298">
    <property type="protein sequence ID" value="MED6187576.1"/>
    <property type="molecule type" value="Genomic_DNA"/>
</dbReference>
<dbReference type="Proteomes" id="UP001341840">
    <property type="component" value="Unassembled WGS sequence"/>
</dbReference>
<organism evidence="1 2">
    <name type="scientific">Stylosanthes scabra</name>
    <dbReference type="NCBI Taxonomy" id="79078"/>
    <lineage>
        <taxon>Eukaryota</taxon>
        <taxon>Viridiplantae</taxon>
        <taxon>Streptophyta</taxon>
        <taxon>Embryophyta</taxon>
        <taxon>Tracheophyta</taxon>
        <taxon>Spermatophyta</taxon>
        <taxon>Magnoliopsida</taxon>
        <taxon>eudicotyledons</taxon>
        <taxon>Gunneridae</taxon>
        <taxon>Pentapetalae</taxon>
        <taxon>rosids</taxon>
        <taxon>fabids</taxon>
        <taxon>Fabales</taxon>
        <taxon>Fabaceae</taxon>
        <taxon>Papilionoideae</taxon>
        <taxon>50 kb inversion clade</taxon>
        <taxon>dalbergioids sensu lato</taxon>
        <taxon>Dalbergieae</taxon>
        <taxon>Pterocarpus clade</taxon>
        <taxon>Stylosanthes</taxon>
    </lineage>
</organism>
<name>A0ABU6WNX8_9FABA</name>
<accession>A0ABU6WNX8</accession>